<dbReference type="RefSeq" id="WP_079205765.1">
    <property type="nucleotide sequence ID" value="NZ_MVGR01000002.1"/>
</dbReference>
<dbReference type="AlphaFoldDB" id="A0A1V4BZ32"/>
<evidence type="ECO:0000313" key="1">
    <source>
        <dbReference type="EMBL" id="OPF19806.1"/>
    </source>
</evidence>
<dbReference type="InterPro" id="IPR036890">
    <property type="entry name" value="HATPase_C_sf"/>
</dbReference>
<dbReference type="SUPFAM" id="SSF55874">
    <property type="entry name" value="ATPase domain of HSP90 chaperone/DNA topoisomerase II/histidine kinase"/>
    <property type="match status" value="1"/>
</dbReference>
<protein>
    <recommendedName>
        <fullName evidence="3">ATP-binding protein</fullName>
    </recommendedName>
</protein>
<evidence type="ECO:0000313" key="2">
    <source>
        <dbReference type="Proteomes" id="UP000189835"/>
    </source>
</evidence>
<name>A0A1V4BZ32_MICAE</name>
<dbReference type="EMBL" id="MVGR01000002">
    <property type="protein sequence ID" value="OPF19806.1"/>
    <property type="molecule type" value="Genomic_DNA"/>
</dbReference>
<organism evidence="1 2">
    <name type="scientific">Microcystis aeruginosa KW</name>
    <dbReference type="NCBI Taxonomy" id="1960155"/>
    <lineage>
        <taxon>Bacteria</taxon>
        <taxon>Bacillati</taxon>
        <taxon>Cyanobacteriota</taxon>
        <taxon>Cyanophyceae</taxon>
        <taxon>Oscillatoriophycideae</taxon>
        <taxon>Chroococcales</taxon>
        <taxon>Microcystaceae</taxon>
        <taxon>Microcystis</taxon>
    </lineage>
</organism>
<reference evidence="1 2" key="1">
    <citation type="submission" date="2017-02" db="EMBL/GenBank/DDBJ databases">
        <title>Genome sequence of Microcystis aeruginosa KW.</title>
        <authorList>
            <person name="Oh H.-M."/>
            <person name="Ahn C.-Y."/>
            <person name="Jeong H."/>
            <person name="Srivastava A."/>
            <person name="Lee H.-G."/>
            <person name="Kang S.-R."/>
        </authorList>
    </citation>
    <scope>NUCLEOTIDE SEQUENCE [LARGE SCALE GENOMIC DNA]</scope>
    <source>
        <strain evidence="1 2">KW</strain>
    </source>
</reference>
<dbReference type="Gene3D" id="3.30.565.10">
    <property type="entry name" value="Histidine kinase-like ATPase, C-terminal domain"/>
    <property type="match status" value="1"/>
</dbReference>
<proteinExistence type="predicted"/>
<accession>A0A1V4BZ32</accession>
<evidence type="ECO:0008006" key="3">
    <source>
        <dbReference type="Google" id="ProtNLM"/>
    </source>
</evidence>
<comment type="caution">
    <text evidence="1">The sequence shown here is derived from an EMBL/GenBank/DDBJ whole genome shotgun (WGS) entry which is preliminary data.</text>
</comment>
<dbReference type="Proteomes" id="UP000189835">
    <property type="component" value="Unassembled WGS sequence"/>
</dbReference>
<gene>
    <name evidence="1" type="ORF">B1L04_03210</name>
</gene>
<sequence>MIQTIQQAHPDIFRVGINPKLLEKARNFFNASLTDVLNELLQNARRAGATRVDITYDSASRNLTVADDGSGIFRHGVAIDLGGSGWDGTMQASEDPAGCGLFSLASRTCLIESWGKKIALNERKFCGQEDVAIERGDDIKGTRISFPLTEHEARSYQSIAEACALYYPLPVLVDGKELPRQQFLEAALYRYSWAGLTLGVVEHHWKTQINFHGLVIDTHLSRVEWCWNRTLTVSLDVIDCPDLQLVLPARKEVVRNQFFEDLKRECHRAIYQYIALQCGNGIPHQLPYQDWLRAKELGIELPEAARTLSAYVPRTANPDDWESAEEVSVAERTIVFEADLEPPDAQAFWRGFENAELPHHLVAACDKYRGYSWYDKLPTLSDVTFQIQFGERTLTPEEAATEAGQVRPDGIIVTATIAHSDGTSETISFTTDIAFYRSLA</sequence>